<dbReference type="Pfam" id="PF20454">
    <property type="entry name" value="GpA_nuclease"/>
    <property type="match status" value="1"/>
</dbReference>
<evidence type="ECO:0000256" key="1">
    <source>
        <dbReference type="SAM" id="MobiDB-lite"/>
    </source>
</evidence>
<proteinExistence type="predicted"/>
<accession>A0ABV7VDH9</accession>
<feature type="domain" description="Terminase large subunit GpA endonuclease" evidence="3">
    <location>
        <begin position="303"/>
        <end position="593"/>
    </location>
</feature>
<name>A0ABV7VDH9_9PROT</name>
<evidence type="ECO:0000259" key="2">
    <source>
        <dbReference type="Pfam" id="PF05876"/>
    </source>
</evidence>
<reference evidence="5" key="1">
    <citation type="journal article" date="2019" name="Int. J. Syst. Evol. Microbiol.">
        <title>The Global Catalogue of Microorganisms (GCM) 10K type strain sequencing project: providing services to taxonomists for standard genome sequencing and annotation.</title>
        <authorList>
            <consortium name="The Broad Institute Genomics Platform"/>
            <consortium name="The Broad Institute Genome Sequencing Center for Infectious Disease"/>
            <person name="Wu L."/>
            <person name="Ma J."/>
        </authorList>
    </citation>
    <scope>NUCLEOTIDE SEQUENCE [LARGE SCALE GENOMIC DNA]</scope>
    <source>
        <strain evidence="5">KCTC 42182</strain>
    </source>
</reference>
<comment type="caution">
    <text evidence="4">The sequence shown here is derived from an EMBL/GenBank/DDBJ whole genome shotgun (WGS) entry which is preliminary data.</text>
</comment>
<dbReference type="Proteomes" id="UP001595711">
    <property type="component" value="Unassembled WGS sequence"/>
</dbReference>
<dbReference type="InterPro" id="IPR046454">
    <property type="entry name" value="GpA_endonuclease"/>
</dbReference>
<sequence length="644" mass="72027">MGIIDPKFLANPYAIGWGVIAHVAEPPPPVNYLEWAKRKVAFGKESPRPGPYNPDDFPFFNRILEVLGPEHAARVVVLKKSAQLGGTVLAQIFVGASLDLDPSPILYVHPTESNAVRWVKQKWRAMLRQIPSLQRLFPSNTSRDGGNSILYQERTDSLGSLTVSGANSDASLSMISMYRQVQDDLSKWELNKAGDPESQADSRSMAFSWAKIFKIGTALLKDNCRISKNYARSTREQFHVPCPHCDHYQPLTVENFLANLDPTRPGDPHFACVECGAAIEERDRDAILRRGRWVAENPDAAIIGFYLWSAYSKLVTWRDIAEKWLAAKGDPEAERVVYNDWFGLAYEGASDAPDWEKLRDRAEASGLRRGYIPAGFPLFTIGVDCQADRVEWHAIVYGRNVRRCIVDYGVIDGHISELETRAALNALLKRDWPDAFGNRRQANGLGIDGNAWTQDVFDWVKVHPQSRVIMVRGAQSDAAPPLALVKYERKKDGKVLKFSRRFFNVGVSQLKSALYICLKKPDPLERGAILIPAGFDDDYFEQLCSERRAEVKKRGGAREFRWILPPGKRNEGLDTAMYSEAMAIRLGWRKNTDADWDRLEATVDVPKPGAQGDLEDLFTGPARAPATPKPATAAAAPAKPRRLA</sequence>
<gene>
    <name evidence="4" type="ORF">ACFOOQ_03890</name>
</gene>
<dbReference type="InterPro" id="IPR046453">
    <property type="entry name" value="GpA_ATPase"/>
</dbReference>
<dbReference type="EMBL" id="JBHRYJ010000001">
    <property type="protein sequence ID" value="MFC3674671.1"/>
    <property type="molecule type" value="Genomic_DNA"/>
</dbReference>
<feature type="compositionally biased region" description="Low complexity" evidence="1">
    <location>
        <begin position="621"/>
        <end position="638"/>
    </location>
</feature>
<evidence type="ECO:0000259" key="3">
    <source>
        <dbReference type="Pfam" id="PF20454"/>
    </source>
</evidence>
<dbReference type="RefSeq" id="WP_379722015.1">
    <property type="nucleotide sequence ID" value="NZ_JBHRYJ010000001.1"/>
</dbReference>
<protein>
    <submittedName>
        <fullName evidence="4">Phage terminase large subunit family protein</fullName>
    </submittedName>
</protein>
<evidence type="ECO:0000313" key="5">
    <source>
        <dbReference type="Proteomes" id="UP001595711"/>
    </source>
</evidence>
<keyword evidence="5" id="KW-1185">Reference proteome</keyword>
<feature type="region of interest" description="Disordered" evidence="1">
    <location>
        <begin position="605"/>
        <end position="644"/>
    </location>
</feature>
<feature type="domain" description="Phage terminase large subunit GpA ATPase" evidence="2">
    <location>
        <begin position="47"/>
        <end position="293"/>
    </location>
</feature>
<evidence type="ECO:0000313" key="4">
    <source>
        <dbReference type="EMBL" id="MFC3674671.1"/>
    </source>
</evidence>
<organism evidence="4 5">
    <name type="scientific">Ferrovibrio xuzhouensis</name>
    <dbReference type="NCBI Taxonomy" id="1576914"/>
    <lineage>
        <taxon>Bacteria</taxon>
        <taxon>Pseudomonadati</taxon>
        <taxon>Pseudomonadota</taxon>
        <taxon>Alphaproteobacteria</taxon>
        <taxon>Rhodospirillales</taxon>
        <taxon>Rhodospirillaceae</taxon>
        <taxon>Ferrovibrio</taxon>
    </lineage>
</organism>
<dbReference type="Pfam" id="PF05876">
    <property type="entry name" value="GpA_ATPase"/>
    <property type="match status" value="1"/>
</dbReference>